<dbReference type="SUPFAM" id="SSF48403">
    <property type="entry name" value="Ankyrin repeat"/>
    <property type="match status" value="1"/>
</dbReference>
<protein>
    <submittedName>
        <fullName evidence="3">Uncharacterized protein</fullName>
    </submittedName>
</protein>
<sequence>MRSALSNGADINWHHPMDNHTPLHASADYNKTESIQWLLSKGAAIDPRDD</sequence>
<evidence type="ECO:0000256" key="1">
    <source>
        <dbReference type="PROSITE-ProRule" id="PRU00023"/>
    </source>
</evidence>
<evidence type="ECO:0000256" key="2">
    <source>
        <dbReference type="SAM" id="MobiDB-lite"/>
    </source>
</evidence>
<feature type="repeat" description="ANK" evidence="1">
    <location>
        <begin position="18"/>
        <end position="50"/>
    </location>
</feature>
<dbReference type="AlphaFoldDB" id="A0A1X7SJ12"/>
<reference evidence="3" key="1">
    <citation type="submission" date="2017-05" db="UniProtKB">
        <authorList>
            <consortium name="EnsemblMetazoa"/>
        </authorList>
    </citation>
    <scope>IDENTIFICATION</scope>
</reference>
<dbReference type="PROSITE" id="PS50088">
    <property type="entry name" value="ANK_REPEAT"/>
    <property type="match status" value="1"/>
</dbReference>
<dbReference type="PROSITE" id="PS50297">
    <property type="entry name" value="ANK_REP_REGION"/>
    <property type="match status" value="1"/>
</dbReference>
<proteinExistence type="predicted"/>
<accession>A0A1X7SJ12</accession>
<feature type="region of interest" description="Disordered" evidence="2">
    <location>
        <begin position="1"/>
        <end position="25"/>
    </location>
</feature>
<dbReference type="Pfam" id="PF00023">
    <property type="entry name" value="Ank"/>
    <property type="match status" value="1"/>
</dbReference>
<name>A0A1X7SJ12_AMPQE</name>
<dbReference type="EnsemblMetazoa" id="Aqu2.1.02112_001">
    <property type="protein sequence ID" value="Aqu2.1.02112_001"/>
    <property type="gene ID" value="Aqu2.1.02112"/>
</dbReference>
<dbReference type="InterPro" id="IPR036770">
    <property type="entry name" value="Ankyrin_rpt-contain_sf"/>
</dbReference>
<organism evidence="3">
    <name type="scientific">Amphimedon queenslandica</name>
    <name type="common">Sponge</name>
    <dbReference type="NCBI Taxonomy" id="400682"/>
    <lineage>
        <taxon>Eukaryota</taxon>
        <taxon>Metazoa</taxon>
        <taxon>Porifera</taxon>
        <taxon>Demospongiae</taxon>
        <taxon>Heteroscleromorpha</taxon>
        <taxon>Haplosclerida</taxon>
        <taxon>Niphatidae</taxon>
        <taxon>Amphimedon</taxon>
    </lineage>
</organism>
<dbReference type="InterPro" id="IPR002110">
    <property type="entry name" value="Ankyrin_rpt"/>
</dbReference>
<dbReference type="Gene3D" id="1.25.40.20">
    <property type="entry name" value="Ankyrin repeat-containing domain"/>
    <property type="match status" value="1"/>
</dbReference>
<keyword evidence="1" id="KW-0040">ANK repeat</keyword>
<evidence type="ECO:0000313" key="3">
    <source>
        <dbReference type="EnsemblMetazoa" id="Aqu2.1.02112_001"/>
    </source>
</evidence>
<dbReference type="InParanoid" id="A0A1X7SJ12"/>